<gene>
    <name evidence="2" type="ORF">JQX08_06305</name>
</gene>
<keyword evidence="1" id="KW-0472">Membrane</keyword>
<feature type="transmembrane region" description="Helical" evidence="1">
    <location>
        <begin position="197"/>
        <end position="218"/>
    </location>
</feature>
<proteinExistence type="predicted"/>
<keyword evidence="3" id="KW-1185">Reference proteome</keyword>
<feature type="transmembrane region" description="Helical" evidence="1">
    <location>
        <begin position="140"/>
        <end position="163"/>
    </location>
</feature>
<evidence type="ECO:0008006" key="4">
    <source>
        <dbReference type="Google" id="ProtNLM"/>
    </source>
</evidence>
<evidence type="ECO:0000313" key="2">
    <source>
        <dbReference type="EMBL" id="MBM7060312.1"/>
    </source>
</evidence>
<feature type="transmembrane region" description="Helical" evidence="1">
    <location>
        <begin position="48"/>
        <end position="70"/>
    </location>
</feature>
<reference evidence="2 3" key="1">
    <citation type="submission" date="2021-02" db="EMBL/GenBank/DDBJ databases">
        <authorList>
            <person name="Lee D.-H."/>
        </authorList>
    </citation>
    <scope>NUCLEOTIDE SEQUENCE [LARGE SCALE GENOMIC DNA]</scope>
    <source>
        <strain evidence="2 3">UL073</strain>
    </source>
</reference>
<keyword evidence="1" id="KW-0812">Transmembrane</keyword>
<organism evidence="2 3">
    <name type="scientific">Zestomonas insulae</name>
    <dbReference type="NCBI Taxonomy" id="2809017"/>
    <lineage>
        <taxon>Bacteria</taxon>
        <taxon>Pseudomonadati</taxon>
        <taxon>Pseudomonadota</taxon>
        <taxon>Gammaproteobacteria</taxon>
        <taxon>Pseudomonadales</taxon>
        <taxon>Pseudomonadaceae</taxon>
        <taxon>Zestomonas</taxon>
    </lineage>
</organism>
<protein>
    <recommendedName>
        <fullName evidence="4">VIT family protein</fullName>
    </recommendedName>
</protein>
<dbReference type="Proteomes" id="UP000717995">
    <property type="component" value="Unassembled WGS sequence"/>
</dbReference>
<dbReference type="RefSeq" id="WP_204915436.1">
    <property type="nucleotide sequence ID" value="NZ_JAFEUP010000002.1"/>
</dbReference>
<name>A0ABS2IB91_9GAMM</name>
<sequence>MDLSSKQPRQPILDPVDRVTEVIFGLLMAMTFVGALSVATSGREEARTMLIAAFGCNLAWGLADAVMYLLRTWTERTRNRNLLWRLQTGASAEEGRALIADALPARMAAAAGPEGLEKLRQGLLDNSAEPLHARLGGDDVLAALGIFLLVVLATFPVVIPFLLIQETALAIRLSNLVAVAVLFAAGWLLARYSGATAWAGGALTAVVGTVLILAIIALGG</sequence>
<accession>A0ABS2IB91</accession>
<comment type="caution">
    <text evidence="2">The sequence shown here is derived from an EMBL/GenBank/DDBJ whole genome shotgun (WGS) entry which is preliminary data.</text>
</comment>
<keyword evidence="1" id="KW-1133">Transmembrane helix</keyword>
<evidence type="ECO:0000256" key="1">
    <source>
        <dbReference type="SAM" id="Phobius"/>
    </source>
</evidence>
<feature type="transmembrane region" description="Helical" evidence="1">
    <location>
        <begin position="21"/>
        <end position="42"/>
    </location>
</feature>
<dbReference type="EMBL" id="JAFEUP010000002">
    <property type="protein sequence ID" value="MBM7060312.1"/>
    <property type="molecule type" value="Genomic_DNA"/>
</dbReference>
<feature type="transmembrane region" description="Helical" evidence="1">
    <location>
        <begin position="169"/>
        <end position="190"/>
    </location>
</feature>
<evidence type="ECO:0000313" key="3">
    <source>
        <dbReference type="Proteomes" id="UP000717995"/>
    </source>
</evidence>